<feature type="domain" description="C2H2-type" evidence="13">
    <location>
        <begin position="180"/>
        <end position="207"/>
    </location>
</feature>
<protein>
    <recommendedName>
        <fullName evidence="17">Protein krueppel</fullName>
    </recommendedName>
</protein>
<comment type="subcellular location">
    <subcellularLocation>
        <location evidence="1">Nucleus</location>
    </subcellularLocation>
</comment>
<evidence type="ECO:0000256" key="2">
    <source>
        <dbReference type="ARBA" id="ARBA00006991"/>
    </source>
</evidence>
<dbReference type="InParanoid" id="B4LID5"/>
<dbReference type="Gene3D" id="3.40.1800.20">
    <property type="match status" value="1"/>
</dbReference>
<dbReference type="FunCoup" id="B4LID5">
    <property type="interactions" value="210"/>
</dbReference>
<feature type="domain" description="C2H2-type" evidence="13">
    <location>
        <begin position="292"/>
        <end position="319"/>
    </location>
</feature>
<evidence type="ECO:0000256" key="9">
    <source>
        <dbReference type="ARBA" id="ARBA00023163"/>
    </source>
</evidence>
<feature type="binding site" evidence="12">
    <location>
        <position position="8"/>
    </location>
    <ligand>
        <name>Zn(2+)</name>
        <dbReference type="ChEBI" id="CHEBI:29105"/>
    </ligand>
</feature>
<evidence type="ECO:0000256" key="6">
    <source>
        <dbReference type="ARBA" id="ARBA00022833"/>
    </source>
</evidence>
<accession>B4LID5</accession>
<feature type="domain" description="C2H2-type" evidence="13">
    <location>
        <begin position="321"/>
        <end position="348"/>
    </location>
</feature>
<feature type="binding site" evidence="12">
    <location>
        <position position="54"/>
    </location>
    <ligand>
        <name>Zn(2+)</name>
        <dbReference type="ChEBI" id="CHEBI:29105"/>
    </ligand>
</feature>
<dbReference type="FunFam" id="3.30.160.60:FF:000303">
    <property type="entry name" value="Zinc finger protein 41"/>
    <property type="match status" value="1"/>
</dbReference>
<evidence type="ECO:0000256" key="11">
    <source>
        <dbReference type="PROSITE-ProRule" id="PRU00042"/>
    </source>
</evidence>
<dbReference type="FunFam" id="3.30.160.60:FF:002343">
    <property type="entry name" value="Zinc finger protein 33A"/>
    <property type="match status" value="1"/>
</dbReference>
<name>B4LID5_DROVI</name>
<dbReference type="KEGG" id="dvi:6624619"/>
<dbReference type="eggNOG" id="KOG1721">
    <property type="taxonomic scope" value="Eukaryota"/>
</dbReference>
<gene>
    <name evidence="15" type="primary">Dvir\GJ13935</name>
    <name evidence="15" type="ORF">Dvir_GJ13935</name>
</gene>
<dbReference type="SMART" id="SM00355">
    <property type="entry name" value="ZnF_C2H2"/>
    <property type="match status" value="6"/>
</dbReference>
<dbReference type="PROSITE" id="PS51915">
    <property type="entry name" value="ZAD"/>
    <property type="match status" value="1"/>
</dbReference>
<evidence type="ECO:0000259" key="13">
    <source>
        <dbReference type="PROSITE" id="PS50157"/>
    </source>
</evidence>
<dbReference type="OMA" id="CLECPKT"/>
<feature type="domain" description="C2H2-type" evidence="13">
    <location>
        <begin position="236"/>
        <end position="263"/>
    </location>
</feature>
<keyword evidence="5 11" id="KW-0863">Zinc-finger</keyword>
<dbReference type="PROSITE" id="PS50157">
    <property type="entry name" value="ZINC_FINGER_C2H2_2"/>
    <property type="match status" value="6"/>
</dbReference>
<keyword evidence="9" id="KW-0804">Transcription</keyword>
<dbReference type="Proteomes" id="UP000008792">
    <property type="component" value="Unassembled WGS sequence"/>
</dbReference>
<dbReference type="AlphaFoldDB" id="B4LID5"/>
<dbReference type="FunFam" id="3.30.160.60:FF:000508">
    <property type="entry name" value="Myeloid zinc finger 1"/>
    <property type="match status" value="1"/>
</dbReference>
<dbReference type="InterPro" id="IPR012934">
    <property type="entry name" value="Znf_AD"/>
</dbReference>
<feature type="binding site" evidence="12">
    <location>
        <position position="5"/>
    </location>
    <ligand>
        <name>Zn(2+)</name>
        <dbReference type="ChEBI" id="CHEBI:29105"/>
    </ligand>
</feature>
<dbReference type="FunFam" id="3.30.160.60:FF:000145">
    <property type="entry name" value="Zinc finger protein 574"/>
    <property type="match status" value="1"/>
</dbReference>
<feature type="domain" description="C2H2-type" evidence="13">
    <location>
        <begin position="208"/>
        <end position="235"/>
    </location>
</feature>
<dbReference type="Gene3D" id="3.30.160.60">
    <property type="entry name" value="Classic Zinc Finger"/>
    <property type="match status" value="5"/>
</dbReference>
<dbReference type="GO" id="GO:0005634">
    <property type="term" value="C:nucleus"/>
    <property type="evidence" value="ECO:0007669"/>
    <property type="project" value="UniProtKB-SubCell"/>
</dbReference>
<dbReference type="InterPro" id="IPR013087">
    <property type="entry name" value="Znf_C2H2_type"/>
</dbReference>
<evidence type="ECO:0000256" key="12">
    <source>
        <dbReference type="PROSITE-ProRule" id="PRU01263"/>
    </source>
</evidence>
<keyword evidence="10" id="KW-0539">Nucleus</keyword>
<keyword evidence="7" id="KW-0805">Transcription regulation</keyword>
<sequence>MEKVCRVCRDGGINLVDIFADQLDSTDEPSLAEMLSECTNCEVTQNDALPQQMCESCVLSAQSFFKFKRTCEESHQYFMQQLDARNMLETDDWPLSEWAKNMMSVKKEEEQCEENLDSKIDICEYTETRSDDWHSNANPICLFETKFIDCDMKCDVSCKSSFSEELIIPCSDSNTDKKAHFCATCGKEFTTKRKLSLHESFHARQRKHECQLCPKKFVNPGNLEDHIRAHTGERPYKCPHCVKAFTQRGRLNEHIRIHTGERPFKCLECPKTFANAGNLTVHRRIHSGHRQYKCNQCQASYVQPAALQRHLRVHLNDERPFKCDICLMPFPKSSYLKRHMKSHTDTKHLLEDENNLNPLKNV</sequence>
<evidence type="ECO:0000313" key="15">
    <source>
        <dbReference type="EMBL" id="EDW70722.1"/>
    </source>
</evidence>
<dbReference type="EMBL" id="CH940647">
    <property type="protein sequence ID" value="EDW70722.1"/>
    <property type="molecule type" value="Genomic_DNA"/>
</dbReference>
<keyword evidence="8" id="KW-0238">DNA-binding</keyword>
<dbReference type="OrthoDB" id="9439903at2759"/>
<dbReference type="InterPro" id="IPR036236">
    <property type="entry name" value="Znf_C2H2_sf"/>
</dbReference>
<evidence type="ECO:0000256" key="10">
    <source>
        <dbReference type="ARBA" id="ARBA00023242"/>
    </source>
</evidence>
<evidence type="ECO:0000256" key="5">
    <source>
        <dbReference type="ARBA" id="ARBA00022771"/>
    </source>
</evidence>
<dbReference type="SUPFAM" id="SSF57667">
    <property type="entry name" value="beta-beta-alpha zinc fingers"/>
    <property type="match status" value="4"/>
</dbReference>
<evidence type="ECO:0000256" key="7">
    <source>
        <dbReference type="ARBA" id="ARBA00023015"/>
    </source>
</evidence>
<feature type="binding site" evidence="12">
    <location>
        <position position="57"/>
    </location>
    <ligand>
        <name>Zn(2+)</name>
        <dbReference type="ChEBI" id="CHEBI:29105"/>
    </ligand>
</feature>
<feature type="domain" description="ZAD" evidence="14">
    <location>
        <begin position="3"/>
        <end position="81"/>
    </location>
</feature>
<proteinExistence type="inferred from homology"/>
<dbReference type="PANTHER" id="PTHR23226">
    <property type="entry name" value="ZINC FINGER AND SCAN DOMAIN-CONTAINING"/>
    <property type="match status" value="1"/>
</dbReference>
<dbReference type="Pfam" id="PF07776">
    <property type="entry name" value="zf-AD"/>
    <property type="match status" value="1"/>
</dbReference>
<dbReference type="FunFam" id="3.30.160.60:FF:000100">
    <property type="entry name" value="Zinc finger 45-like"/>
    <property type="match status" value="1"/>
</dbReference>
<reference evidence="15 16" key="1">
    <citation type="journal article" date="2007" name="Nature">
        <title>Evolution of genes and genomes on the Drosophila phylogeny.</title>
        <authorList>
            <consortium name="Drosophila 12 Genomes Consortium"/>
            <person name="Clark A.G."/>
            <person name="Eisen M.B."/>
            <person name="Smith D.R."/>
            <person name="Bergman C.M."/>
            <person name="Oliver B."/>
            <person name="Markow T.A."/>
            <person name="Kaufman T.C."/>
            <person name="Kellis M."/>
            <person name="Gelbart W."/>
            <person name="Iyer V.N."/>
            <person name="Pollard D.A."/>
            <person name="Sackton T.B."/>
            <person name="Larracuente A.M."/>
            <person name="Singh N.D."/>
            <person name="Abad J.P."/>
            <person name="Abt D.N."/>
            <person name="Adryan B."/>
            <person name="Aguade M."/>
            <person name="Akashi H."/>
            <person name="Anderson W.W."/>
            <person name="Aquadro C.F."/>
            <person name="Ardell D.H."/>
            <person name="Arguello R."/>
            <person name="Artieri C.G."/>
            <person name="Barbash D.A."/>
            <person name="Barker D."/>
            <person name="Barsanti P."/>
            <person name="Batterham P."/>
            <person name="Batzoglou S."/>
            <person name="Begun D."/>
            <person name="Bhutkar A."/>
            <person name="Blanco E."/>
            <person name="Bosak S.A."/>
            <person name="Bradley R.K."/>
            <person name="Brand A.D."/>
            <person name="Brent M.R."/>
            <person name="Brooks A.N."/>
            <person name="Brown R.H."/>
            <person name="Butlin R.K."/>
            <person name="Caggese C."/>
            <person name="Calvi B.R."/>
            <person name="Bernardo de Carvalho A."/>
            <person name="Caspi A."/>
            <person name="Castrezana S."/>
            <person name="Celniker S.E."/>
            <person name="Chang J.L."/>
            <person name="Chapple C."/>
            <person name="Chatterji S."/>
            <person name="Chinwalla A."/>
            <person name="Civetta A."/>
            <person name="Clifton S.W."/>
            <person name="Comeron J.M."/>
            <person name="Costello J.C."/>
            <person name="Coyne J.A."/>
            <person name="Daub J."/>
            <person name="David R.G."/>
            <person name="Delcher A.L."/>
            <person name="Delehaunty K."/>
            <person name="Do C.B."/>
            <person name="Ebling H."/>
            <person name="Edwards K."/>
            <person name="Eickbush T."/>
            <person name="Evans J.D."/>
            <person name="Filipski A."/>
            <person name="Findeiss S."/>
            <person name="Freyhult E."/>
            <person name="Fulton L."/>
            <person name="Fulton R."/>
            <person name="Garcia A.C."/>
            <person name="Gardiner A."/>
            <person name="Garfield D.A."/>
            <person name="Garvin B.E."/>
            <person name="Gibson G."/>
            <person name="Gilbert D."/>
            <person name="Gnerre S."/>
            <person name="Godfrey J."/>
            <person name="Good R."/>
            <person name="Gotea V."/>
            <person name="Gravely B."/>
            <person name="Greenberg A.J."/>
            <person name="Griffiths-Jones S."/>
            <person name="Gross S."/>
            <person name="Guigo R."/>
            <person name="Gustafson E.A."/>
            <person name="Haerty W."/>
            <person name="Hahn M.W."/>
            <person name="Halligan D.L."/>
            <person name="Halpern A.L."/>
            <person name="Halter G.M."/>
            <person name="Han M.V."/>
            <person name="Heger A."/>
            <person name="Hillier L."/>
            <person name="Hinrichs A.S."/>
            <person name="Holmes I."/>
            <person name="Hoskins R.A."/>
            <person name="Hubisz M.J."/>
            <person name="Hultmark D."/>
            <person name="Huntley M.A."/>
            <person name="Jaffe D.B."/>
            <person name="Jagadeeshan S."/>
            <person name="Jeck W.R."/>
            <person name="Johnson J."/>
            <person name="Jones C.D."/>
            <person name="Jordan W.C."/>
            <person name="Karpen G.H."/>
            <person name="Kataoka E."/>
            <person name="Keightley P.D."/>
            <person name="Kheradpour P."/>
            <person name="Kirkness E.F."/>
            <person name="Koerich L.B."/>
            <person name="Kristiansen K."/>
            <person name="Kudrna D."/>
            <person name="Kulathinal R.J."/>
            <person name="Kumar S."/>
            <person name="Kwok R."/>
            <person name="Lander E."/>
            <person name="Langley C.H."/>
            <person name="Lapoint R."/>
            <person name="Lazzaro B.P."/>
            <person name="Lee S.J."/>
            <person name="Levesque L."/>
            <person name="Li R."/>
            <person name="Lin C.F."/>
            <person name="Lin M.F."/>
            <person name="Lindblad-Toh K."/>
            <person name="Llopart A."/>
            <person name="Long M."/>
            <person name="Low L."/>
            <person name="Lozovsky E."/>
            <person name="Lu J."/>
            <person name="Luo M."/>
            <person name="Machado C.A."/>
            <person name="Makalowski W."/>
            <person name="Marzo M."/>
            <person name="Matsuda M."/>
            <person name="Matzkin L."/>
            <person name="McAllister B."/>
            <person name="McBride C.S."/>
            <person name="McKernan B."/>
            <person name="McKernan K."/>
            <person name="Mendez-Lago M."/>
            <person name="Minx P."/>
            <person name="Mollenhauer M.U."/>
            <person name="Montooth K."/>
            <person name="Mount S.M."/>
            <person name="Mu X."/>
            <person name="Myers E."/>
            <person name="Negre B."/>
            <person name="Newfeld S."/>
            <person name="Nielsen R."/>
            <person name="Noor M.A."/>
            <person name="O'Grady P."/>
            <person name="Pachter L."/>
            <person name="Papaceit M."/>
            <person name="Parisi M.J."/>
            <person name="Parisi M."/>
            <person name="Parts L."/>
            <person name="Pedersen J.S."/>
            <person name="Pesole G."/>
            <person name="Phillippy A.M."/>
            <person name="Ponting C.P."/>
            <person name="Pop M."/>
            <person name="Porcelli D."/>
            <person name="Powell J.R."/>
            <person name="Prohaska S."/>
            <person name="Pruitt K."/>
            <person name="Puig M."/>
            <person name="Quesneville H."/>
            <person name="Ram K.R."/>
            <person name="Rand D."/>
            <person name="Rasmussen M.D."/>
            <person name="Reed L.K."/>
            <person name="Reenan R."/>
            <person name="Reily A."/>
            <person name="Remington K.A."/>
            <person name="Rieger T.T."/>
            <person name="Ritchie M.G."/>
            <person name="Robin C."/>
            <person name="Rogers Y.H."/>
            <person name="Rohde C."/>
            <person name="Rozas J."/>
            <person name="Rubenfield M.J."/>
            <person name="Ruiz A."/>
            <person name="Russo S."/>
            <person name="Salzberg S.L."/>
            <person name="Sanchez-Gracia A."/>
            <person name="Saranga D.J."/>
            <person name="Sato H."/>
            <person name="Schaeffer S.W."/>
            <person name="Schatz M.C."/>
            <person name="Schlenke T."/>
            <person name="Schwartz R."/>
            <person name="Segarra C."/>
            <person name="Singh R.S."/>
            <person name="Sirot L."/>
            <person name="Sirota M."/>
            <person name="Sisneros N.B."/>
            <person name="Smith C.D."/>
            <person name="Smith T.F."/>
            <person name="Spieth J."/>
            <person name="Stage D.E."/>
            <person name="Stark A."/>
            <person name="Stephan W."/>
            <person name="Strausberg R.L."/>
            <person name="Strempel S."/>
            <person name="Sturgill D."/>
            <person name="Sutton G."/>
            <person name="Sutton G.G."/>
            <person name="Tao W."/>
            <person name="Teichmann S."/>
            <person name="Tobari Y.N."/>
            <person name="Tomimura Y."/>
            <person name="Tsolas J.M."/>
            <person name="Valente V.L."/>
            <person name="Venter E."/>
            <person name="Venter J.C."/>
            <person name="Vicario S."/>
            <person name="Vieira F.G."/>
            <person name="Vilella A.J."/>
            <person name="Villasante A."/>
            <person name="Walenz B."/>
            <person name="Wang J."/>
            <person name="Wasserman M."/>
            <person name="Watts T."/>
            <person name="Wilson D."/>
            <person name="Wilson R.K."/>
            <person name="Wing R.A."/>
            <person name="Wolfner M.F."/>
            <person name="Wong A."/>
            <person name="Wong G.K."/>
            <person name="Wu C.I."/>
            <person name="Wu G."/>
            <person name="Yamamoto D."/>
            <person name="Yang H.P."/>
            <person name="Yang S.P."/>
            <person name="Yorke J.A."/>
            <person name="Yoshida K."/>
            <person name="Zdobnov E."/>
            <person name="Zhang P."/>
            <person name="Zhang Y."/>
            <person name="Zimin A.V."/>
            <person name="Baldwin J."/>
            <person name="Abdouelleil A."/>
            <person name="Abdulkadir J."/>
            <person name="Abebe A."/>
            <person name="Abera B."/>
            <person name="Abreu J."/>
            <person name="Acer S.C."/>
            <person name="Aftuck L."/>
            <person name="Alexander A."/>
            <person name="An P."/>
            <person name="Anderson E."/>
            <person name="Anderson S."/>
            <person name="Arachi H."/>
            <person name="Azer M."/>
            <person name="Bachantsang P."/>
            <person name="Barry A."/>
            <person name="Bayul T."/>
            <person name="Berlin A."/>
            <person name="Bessette D."/>
            <person name="Bloom T."/>
            <person name="Blye J."/>
            <person name="Boguslavskiy L."/>
            <person name="Bonnet C."/>
            <person name="Boukhgalter B."/>
            <person name="Bourzgui I."/>
            <person name="Brown A."/>
            <person name="Cahill P."/>
            <person name="Channer S."/>
            <person name="Cheshatsang Y."/>
            <person name="Chuda L."/>
            <person name="Citroen M."/>
            <person name="Collymore A."/>
            <person name="Cooke P."/>
            <person name="Costello M."/>
            <person name="D'Aco K."/>
            <person name="Daza R."/>
            <person name="De Haan G."/>
            <person name="DeGray S."/>
            <person name="DeMaso C."/>
            <person name="Dhargay N."/>
            <person name="Dooley K."/>
            <person name="Dooley E."/>
            <person name="Doricent M."/>
            <person name="Dorje P."/>
            <person name="Dorjee K."/>
            <person name="Dupes A."/>
            <person name="Elong R."/>
            <person name="Falk J."/>
            <person name="Farina A."/>
            <person name="Faro S."/>
            <person name="Ferguson D."/>
            <person name="Fisher S."/>
            <person name="Foley C.D."/>
            <person name="Franke A."/>
            <person name="Friedrich D."/>
            <person name="Gadbois L."/>
            <person name="Gearin G."/>
            <person name="Gearin C.R."/>
            <person name="Giannoukos G."/>
            <person name="Goode T."/>
            <person name="Graham J."/>
            <person name="Grandbois E."/>
            <person name="Grewal S."/>
            <person name="Gyaltsen K."/>
            <person name="Hafez N."/>
            <person name="Hagos B."/>
            <person name="Hall J."/>
            <person name="Henson C."/>
            <person name="Hollinger A."/>
            <person name="Honan T."/>
            <person name="Huard M.D."/>
            <person name="Hughes L."/>
            <person name="Hurhula B."/>
            <person name="Husby M.E."/>
            <person name="Kamat A."/>
            <person name="Kanga B."/>
            <person name="Kashin S."/>
            <person name="Khazanovich D."/>
            <person name="Kisner P."/>
            <person name="Lance K."/>
            <person name="Lara M."/>
            <person name="Lee W."/>
            <person name="Lennon N."/>
            <person name="Letendre F."/>
            <person name="LeVine R."/>
            <person name="Lipovsky A."/>
            <person name="Liu X."/>
            <person name="Liu J."/>
            <person name="Liu S."/>
            <person name="Lokyitsang T."/>
            <person name="Lokyitsang Y."/>
            <person name="Lubonja R."/>
            <person name="Lui A."/>
            <person name="MacDonald P."/>
            <person name="Magnisalis V."/>
            <person name="Maru K."/>
            <person name="Matthews C."/>
            <person name="McCusker W."/>
            <person name="McDonough S."/>
            <person name="Mehta T."/>
            <person name="Meldrim J."/>
            <person name="Meneus L."/>
            <person name="Mihai O."/>
            <person name="Mihalev A."/>
            <person name="Mihova T."/>
            <person name="Mittelman R."/>
            <person name="Mlenga V."/>
            <person name="Montmayeur A."/>
            <person name="Mulrain L."/>
            <person name="Navidi A."/>
            <person name="Naylor J."/>
            <person name="Negash T."/>
            <person name="Nguyen T."/>
            <person name="Nguyen N."/>
            <person name="Nicol R."/>
            <person name="Norbu C."/>
            <person name="Norbu N."/>
            <person name="Novod N."/>
            <person name="O'Neill B."/>
            <person name="Osman S."/>
            <person name="Markiewicz E."/>
            <person name="Oyono O.L."/>
            <person name="Patti C."/>
            <person name="Phunkhang P."/>
            <person name="Pierre F."/>
            <person name="Priest M."/>
            <person name="Raghuraman S."/>
            <person name="Rege F."/>
            <person name="Reyes R."/>
            <person name="Rise C."/>
            <person name="Rogov P."/>
            <person name="Ross K."/>
            <person name="Ryan E."/>
            <person name="Settipalli S."/>
            <person name="Shea T."/>
            <person name="Sherpa N."/>
            <person name="Shi L."/>
            <person name="Shih D."/>
            <person name="Sparrow T."/>
            <person name="Spaulding J."/>
            <person name="Stalker J."/>
            <person name="Stange-Thomann N."/>
            <person name="Stavropoulos S."/>
            <person name="Stone C."/>
            <person name="Strader C."/>
            <person name="Tesfaye S."/>
            <person name="Thomson T."/>
            <person name="Thoulutsang Y."/>
            <person name="Thoulutsang D."/>
            <person name="Topham K."/>
            <person name="Topping I."/>
            <person name="Tsamla T."/>
            <person name="Vassiliev H."/>
            <person name="Vo A."/>
            <person name="Wangchuk T."/>
            <person name="Wangdi T."/>
            <person name="Weiand M."/>
            <person name="Wilkinson J."/>
            <person name="Wilson A."/>
            <person name="Yadav S."/>
            <person name="Young G."/>
            <person name="Yu Q."/>
            <person name="Zembek L."/>
            <person name="Zhong D."/>
            <person name="Zimmer A."/>
            <person name="Zwirko Z."/>
            <person name="Jaffe D.B."/>
            <person name="Alvarez P."/>
            <person name="Brockman W."/>
            <person name="Butler J."/>
            <person name="Chin C."/>
            <person name="Gnerre S."/>
            <person name="Grabherr M."/>
            <person name="Kleber M."/>
            <person name="Mauceli E."/>
            <person name="MacCallum I."/>
        </authorList>
    </citation>
    <scope>NUCLEOTIDE SEQUENCE [LARGE SCALE GENOMIC DNA]</scope>
    <source>
        <strain evidence="16">Tucson 15010-1051.87</strain>
    </source>
</reference>
<evidence type="ECO:0000256" key="1">
    <source>
        <dbReference type="ARBA" id="ARBA00004123"/>
    </source>
</evidence>
<dbReference type="SMR" id="B4LID5"/>
<evidence type="ECO:0000256" key="3">
    <source>
        <dbReference type="ARBA" id="ARBA00022723"/>
    </source>
</evidence>
<feature type="domain" description="C2H2-type" evidence="13">
    <location>
        <begin position="264"/>
        <end position="291"/>
    </location>
</feature>
<keyword evidence="4" id="KW-0677">Repeat</keyword>
<keyword evidence="3 12" id="KW-0479">Metal-binding</keyword>
<dbReference type="GO" id="GO:0008270">
    <property type="term" value="F:zinc ion binding"/>
    <property type="evidence" value="ECO:0007669"/>
    <property type="project" value="UniProtKB-UniRule"/>
</dbReference>
<evidence type="ECO:0000256" key="4">
    <source>
        <dbReference type="ARBA" id="ARBA00022737"/>
    </source>
</evidence>
<evidence type="ECO:0000313" key="16">
    <source>
        <dbReference type="Proteomes" id="UP000008792"/>
    </source>
</evidence>
<organism evidence="15 16">
    <name type="scientific">Drosophila virilis</name>
    <name type="common">Fruit fly</name>
    <dbReference type="NCBI Taxonomy" id="7244"/>
    <lineage>
        <taxon>Eukaryota</taxon>
        <taxon>Metazoa</taxon>
        <taxon>Ecdysozoa</taxon>
        <taxon>Arthropoda</taxon>
        <taxon>Hexapoda</taxon>
        <taxon>Insecta</taxon>
        <taxon>Pterygota</taxon>
        <taxon>Neoptera</taxon>
        <taxon>Endopterygota</taxon>
        <taxon>Diptera</taxon>
        <taxon>Brachycera</taxon>
        <taxon>Muscomorpha</taxon>
        <taxon>Ephydroidea</taxon>
        <taxon>Drosophilidae</taxon>
        <taxon>Drosophila</taxon>
    </lineage>
</organism>
<keyword evidence="6 12" id="KW-0862">Zinc</keyword>
<dbReference type="Pfam" id="PF00096">
    <property type="entry name" value="zf-C2H2"/>
    <property type="match status" value="5"/>
</dbReference>
<evidence type="ECO:0008006" key="17">
    <source>
        <dbReference type="Google" id="ProtNLM"/>
    </source>
</evidence>
<dbReference type="PROSITE" id="PS00028">
    <property type="entry name" value="ZINC_FINGER_C2H2_1"/>
    <property type="match status" value="6"/>
</dbReference>
<comment type="similarity">
    <text evidence="2">Belongs to the krueppel C2H2-type zinc-finger protein family.</text>
</comment>
<keyword evidence="16" id="KW-1185">Reference proteome</keyword>
<dbReference type="HOGENOM" id="CLU_002678_94_1_1"/>
<dbReference type="SUPFAM" id="SSF57716">
    <property type="entry name" value="Glucocorticoid receptor-like (DNA-binding domain)"/>
    <property type="match status" value="1"/>
</dbReference>
<dbReference type="PhylomeDB" id="B4LID5"/>
<dbReference type="GO" id="GO:0042802">
    <property type="term" value="F:identical protein binding"/>
    <property type="evidence" value="ECO:0007669"/>
    <property type="project" value="UniProtKB-ARBA"/>
</dbReference>
<evidence type="ECO:0000256" key="8">
    <source>
        <dbReference type="ARBA" id="ARBA00023125"/>
    </source>
</evidence>
<dbReference type="SMART" id="SM00868">
    <property type="entry name" value="zf-AD"/>
    <property type="match status" value="1"/>
</dbReference>
<dbReference type="GO" id="GO:1990837">
    <property type="term" value="F:sequence-specific double-stranded DNA binding"/>
    <property type="evidence" value="ECO:0007669"/>
    <property type="project" value="UniProtKB-ARBA"/>
</dbReference>
<evidence type="ECO:0000259" key="14">
    <source>
        <dbReference type="PROSITE" id="PS51915"/>
    </source>
</evidence>
<dbReference type="GO" id="GO:0006355">
    <property type="term" value="P:regulation of DNA-templated transcription"/>
    <property type="evidence" value="ECO:0007669"/>
    <property type="project" value="UniProtKB-ARBA"/>
</dbReference>